<comment type="caution">
    <text evidence="1">The sequence shown here is derived from an EMBL/GenBank/DDBJ whole genome shotgun (WGS) entry which is preliminary data.</text>
</comment>
<keyword evidence="2" id="KW-1185">Reference proteome</keyword>
<dbReference type="AlphaFoldDB" id="A0AA39MJ38"/>
<proteinExistence type="predicted"/>
<dbReference type="Proteomes" id="UP001175226">
    <property type="component" value="Unassembled WGS sequence"/>
</dbReference>
<gene>
    <name evidence="1" type="ORF">EV421DRAFT_2022615</name>
</gene>
<accession>A0AA39MJ38</accession>
<evidence type="ECO:0000313" key="1">
    <source>
        <dbReference type="EMBL" id="KAK0435305.1"/>
    </source>
</evidence>
<protein>
    <submittedName>
        <fullName evidence="1">Uncharacterized protein</fullName>
    </submittedName>
</protein>
<sequence length="339" mass="38361">MDSKPSHILSKRSSELKRDTFIWVNTFPSALLVGINQRLIPFASATLQRCQTRELNPLYWGPFVLAPVDVAPYGVTSYTIEATGLGIPSLSTNPLPPGDNGWFFPDGGSGVPWFDVPPMIQKQVRKLLNIERACRTDSTWLDQLHNIHTNFLYLRSLAVYHDCDGNRCLFTGELPGEMTGICWMNPPFFSQLVFPTKNIRRGEMAATSNCTVMHKDLIPYFLDNAFSVHINDNYRIIIFRDMGTVRRLLPTHISPPHGLETLNFLDAHFHSSLRANILHGDIKDEYGHRAIEDLMDEFGVGGEDDDQMVPLSDPWWKILMGKAILKEIMRGRLAAASYD</sequence>
<dbReference type="EMBL" id="JAUEPT010000064">
    <property type="protein sequence ID" value="KAK0435305.1"/>
    <property type="molecule type" value="Genomic_DNA"/>
</dbReference>
<reference evidence="1" key="1">
    <citation type="submission" date="2023-06" db="EMBL/GenBank/DDBJ databases">
        <authorList>
            <consortium name="Lawrence Berkeley National Laboratory"/>
            <person name="Ahrendt S."/>
            <person name="Sahu N."/>
            <person name="Indic B."/>
            <person name="Wong-Bajracharya J."/>
            <person name="Merenyi Z."/>
            <person name="Ke H.-M."/>
            <person name="Monk M."/>
            <person name="Kocsube S."/>
            <person name="Drula E."/>
            <person name="Lipzen A."/>
            <person name="Balint B."/>
            <person name="Henrissat B."/>
            <person name="Andreopoulos B."/>
            <person name="Martin F.M."/>
            <person name="Harder C.B."/>
            <person name="Rigling D."/>
            <person name="Ford K.L."/>
            <person name="Foster G.D."/>
            <person name="Pangilinan J."/>
            <person name="Papanicolaou A."/>
            <person name="Barry K."/>
            <person name="LaButti K."/>
            <person name="Viragh M."/>
            <person name="Koriabine M."/>
            <person name="Yan M."/>
            <person name="Riley R."/>
            <person name="Champramary S."/>
            <person name="Plett K.L."/>
            <person name="Tsai I.J."/>
            <person name="Slot J."/>
            <person name="Sipos G."/>
            <person name="Plett J."/>
            <person name="Nagy L.G."/>
            <person name="Grigoriev I.V."/>
        </authorList>
    </citation>
    <scope>NUCLEOTIDE SEQUENCE</scope>
    <source>
        <strain evidence="1">FPL87.14</strain>
    </source>
</reference>
<evidence type="ECO:0000313" key="2">
    <source>
        <dbReference type="Proteomes" id="UP001175226"/>
    </source>
</evidence>
<organism evidence="1 2">
    <name type="scientific">Armillaria borealis</name>
    <dbReference type="NCBI Taxonomy" id="47425"/>
    <lineage>
        <taxon>Eukaryota</taxon>
        <taxon>Fungi</taxon>
        <taxon>Dikarya</taxon>
        <taxon>Basidiomycota</taxon>
        <taxon>Agaricomycotina</taxon>
        <taxon>Agaricomycetes</taxon>
        <taxon>Agaricomycetidae</taxon>
        <taxon>Agaricales</taxon>
        <taxon>Marasmiineae</taxon>
        <taxon>Physalacriaceae</taxon>
        <taxon>Armillaria</taxon>
    </lineage>
</organism>
<name>A0AA39MJ38_9AGAR</name>